<dbReference type="Gene3D" id="1.20.120.1870">
    <property type="entry name" value="Fic/DOC protein, Fido domain"/>
    <property type="match status" value="1"/>
</dbReference>
<evidence type="ECO:0000313" key="3">
    <source>
        <dbReference type="Proteomes" id="UP000011651"/>
    </source>
</evidence>
<dbReference type="InterPro" id="IPR053737">
    <property type="entry name" value="Type_II_TA_Toxin"/>
</dbReference>
<sequence>MSDCGSDNDGIRYIVVPELVQINKEMLRLTPGEPFGIRDQGGLESAQQKPCMHRYYTQTEDLATLASVLGMGLVQNHPFLNANKRTAADAVYRFLLLNGYELTMPDRDIILLWEGAATHAYNEEDIASLLAYWLREFDSSSLND</sequence>
<accession>L9UBQ3</accession>
<dbReference type="Pfam" id="PF02661">
    <property type="entry name" value="Fic"/>
    <property type="match status" value="1"/>
</dbReference>
<name>L9UBQ3_9GAMM</name>
<dbReference type="Proteomes" id="UP000011651">
    <property type="component" value="Unassembled WGS sequence"/>
</dbReference>
<evidence type="ECO:0000313" key="2">
    <source>
        <dbReference type="EMBL" id="ELY22309.1"/>
    </source>
</evidence>
<protein>
    <submittedName>
        <fullName evidence="2">Death-on-curing protein</fullName>
    </submittedName>
</protein>
<dbReference type="InterPro" id="IPR003812">
    <property type="entry name" value="Fido"/>
</dbReference>
<dbReference type="PROSITE" id="PS51459">
    <property type="entry name" value="FIDO"/>
    <property type="match status" value="1"/>
</dbReference>
<dbReference type="AlphaFoldDB" id="L9UBQ3"/>
<organism evidence="2 3">
    <name type="scientific">Vreelandella titanicae BH1</name>
    <dbReference type="NCBI Taxonomy" id="1204738"/>
    <lineage>
        <taxon>Bacteria</taxon>
        <taxon>Pseudomonadati</taxon>
        <taxon>Pseudomonadota</taxon>
        <taxon>Gammaproteobacteria</taxon>
        <taxon>Oceanospirillales</taxon>
        <taxon>Halomonadaceae</taxon>
        <taxon>Vreelandella</taxon>
    </lineage>
</organism>
<dbReference type="NCBIfam" id="TIGR01550">
    <property type="entry name" value="DOC_P1"/>
    <property type="match status" value="1"/>
</dbReference>
<gene>
    <name evidence="2" type="ORF">HALTITAN_0885</name>
</gene>
<dbReference type="PANTHER" id="PTHR39426">
    <property type="entry name" value="HOMOLOGY TO DEATH-ON-CURING PROTEIN OF PHAGE P1"/>
    <property type="match status" value="1"/>
</dbReference>
<comment type="caution">
    <text evidence="2">The sequence shown here is derived from an EMBL/GenBank/DDBJ whole genome shotgun (WGS) entry which is preliminary data.</text>
</comment>
<dbReference type="PANTHER" id="PTHR39426:SF1">
    <property type="entry name" value="HOMOLOGY TO DEATH-ON-CURING PROTEIN OF PHAGE P1"/>
    <property type="match status" value="1"/>
</dbReference>
<dbReference type="GO" id="GO:0016301">
    <property type="term" value="F:kinase activity"/>
    <property type="evidence" value="ECO:0007669"/>
    <property type="project" value="InterPro"/>
</dbReference>
<dbReference type="EMBL" id="AOPO01000002">
    <property type="protein sequence ID" value="ELY22309.1"/>
    <property type="molecule type" value="Genomic_DNA"/>
</dbReference>
<evidence type="ECO:0000259" key="1">
    <source>
        <dbReference type="PROSITE" id="PS51459"/>
    </source>
</evidence>
<reference evidence="2 3" key="1">
    <citation type="journal article" date="2013" name="Genome Announc.">
        <title>Draft Genome of the Marine Gammaproteobacterium Halomonas titanicae.</title>
        <authorList>
            <person name="Sanchez-Porro C."/>
            <person name="de la Haba R.R."/>
            <person name="Cruz-Hernandez N."/>
            <person name="Gonzalez J.M."/>
            <person name="Reyes-Guirao C."/>
            <person name="Navarro-Sampedro L."/>
            <person name="Carballo M."/>
            <person name="Ventosa A."/>
        </authorList>
    </citation>
    <scope>NUCLEOTIDE SEQUENCE [LARGE SCALE GENOMIC DNA]</scope>
    <source>
        <strain evidence="2 3">BH1</strain>
    </source>
</reference>
<dbReference type="RefSeq" id="WP_009286618.1">
    <property type="nucleotide sequence ID" value="NZ_AOPO01000002.1"/>
</dbReference>
<proteinExistence type="predicted"/>
<dbReference type="InterPro" id="IPR006440">
    <property type="entry name" value="Doc"/>
</dbReference>
<feature type="domain" description="Fido" evidence="1">
    <location>
        <begin position="14"/>
        <end position="136"/>
    </location>
</feature>